<dbReference type="EMBL" id="JAHRIP010090445">
    <property type="protein sequence ID" value="MEQ2316820.1"/>
    <property type="molecule type" value="Genomic_DNA"/>
</dbReference>
<keyword evidence="3" id="KW-1185">Reference proteome</keyword>
<protein>
    <submittedName>
        <fullName evidence="2">Uncharacterized protein</fullName>
    </submittedName>
</protein>
<feature type="transmembrane region" description="Helical" evidence="1">
    <location>
        <begin position="40"/>
        <end position="60"/>
    </location>
</feature>
<reference evidence="2 3" key="1">
    <citation type="submission" date="2021-06" db="EMBL/GenBank/DDBJ databases">
        <authorList>
            <person name="Palmer J.M."/>
        </authorList>
    </citation>
    <scope>NUCLEOTIDE SEQUENCE [LARGE SCALE GENOMIC DNA]</scope>
    <source>
        <strain evidence="2 3">AS_MEX2019</strain>
        <tissue evidence="2">Muscle</tissue>
    </source>
</reference>
<sequence>MMKLPSIMVLLGMGGLLILLIGLGFTVSLCISPFSPSRNLVQLVVIIPFFISTLKMLALLTGMMPGSAPDGPMKVSQPAELVQGSDENYENITDDVSTVYNL</sequence>
<evidence type="ECO:0000256" key="1">
    <source>
        <dbReference type="SAM" id="Phobius"/>
    </source>
</evidence>
<evidence type="ECO:0000313" key="3">
    <source>
        <dbReference type="Proteomes" id="UP001469553"/>
    </source>
</evidence>
<dbReference type="Proteomes" id="UP001469553">
    <property type="component" value="Unassembled WGS sequence"/>
</dbReference>
<keyword evidence="1" id="KW-0812">Transmembrane</keyword>
<proteinExistence type="predicted"/>
<accession>A0ABV1AG82</accession>
<organism evidence="2 3">
    <name type="scientific">Ameca splendens</name>
    <dbReference type="NCBI Taxonomy" id="208324"/>
    <lineage>
        <taxon>Eukaryota</taxon>
        <taxon>Metazoa</taxon>
        <taxon>Chordata</taxon>
        <taxon>Craniata</taxon>
        <taxon>Vertebrata</taxon>
        <taxon>Euteleostomi</taxon>
        <taxon>Actinopterygii</taxon>
        <taxon>Neopterygii</taxon>
        <taxon>Teleostei</taxon>
        <taxon>Neoteleostei</taxon>
        <taxon>Acanthomorphata</taxon>
        <taxon>Ovalentaria</taxon>
        <taxon>Atherinomorphae</taxon>
        <taxon>Cyprinodontiformes</taxon>
        <taxon>Goodeidae</taxon>
        <taxon>Ameca</taxon>
    </lineage>
</organism>
<name>A0ABV1AG82_9TELE</name>
<keyword evidence="1" id="KW-1133">Transmembrane helix</keyword>
<keyword evidence="1" id="KW-0472">Membrane</keyword>
<comment type="caution">
    <text evidence="2">The sequence shown here is derived from an EMBL/GenBank/DDBJ whole genome shotgun (WGS) entry which is preliminary data.</text>
</comment>
<evidence type="ECO:0000313" key="2">
    <source>
        <dbReference type="EMBL" id="MEQ2316820.1"/>
    </source>
</evidence>
<gene>
    <name evidence="2" type="ORF">AMECASPLE_036492</name>
</gene>